<evidence type="ECO:0000313" key="2">
    <source>
        <dbReference type="Proteomes" id="UP000663845"/>
    </source>
</evidence>
<sequence>MSGLGDYKLYSLDIIGSKSLEQVIKFSQTMWKCTCHSERLLVSSGYEGAIIEEYNMNNFKLIQTYKTPISCQENQEIVSIQCNTDGTCLGVLLRYGRKDEYYGVPLEYDYYTFELRNSSSQMNLLSCYTDLPNMNYDLLPFADGQFMVYAFMDNKFLLFDCNGKLKETIHCDGTNIVSMTLSIKKNSLMILTRLPDELHFYDI</sequence>
<organism evidence="1 2">
    <name type="scientific">Adineta steineri</name>
    <dbReference type="NCBI Taxonomy" id="433720"/>
    <lineage>
        <taxon>Eukaryota</taxon>
        <taxon>Metazoa</taxon>
        <taxon>Spiralia</taxon>
        <taxon>Gnathifera</taxon>
        <taxon>Rotifera</taxon>
        <taxon>Eurotatoria</taxon>
        <taxon>Bdelloidea</taxon>
        <taxon>Adinetida</taxon>
        <taxon>Adinetidae</taxon>
        <taxon>Adineta</taxon>
    </lineage>
</organism>
<proteinExistence type="predicted"/>
<gene>
    <name evidence="1" type="ORF">JYZ213_LOCUS20919</name>
</gene>
<dbReference type="SUPFAM" id="SSF101908">
    <property type="entry name" value="Putative isomerase YbhE"/>
    <property type="match status" value="1"/>
</dbReference>
<comment type="caution">
    <text evidence="1">The sequence shown here is derived from an EMBL/GenBank/DDBJ whole genome shotgun (WGS) entry which is preliminary data.</text>
</comment>
<dbReference type="AlphaFoldDB" id="A0A814NGA7"/>
<name>A0A814NGA7_9BILA</name>
<dbReference type="Proteomes" id="UP000663845">
    <property type="component" value="Unassembled WGS sequence"/>
</dbReference>
<reference evidence="1" key="1">
    <citation type="submission" date="2021-02" db="EMBL/GenBank/DDBJ databases">
        <authorList>
            <person name="Nowell W R."/>
        </authorList>
    </citation>
    <scope>NUCLEOTIDE SEQUENCE</scope>
</reference>
<dbReference type="EMBL" id="CAJNOG010000224">
    <property type="protein sequence ID" value="CAF1092460.1"/>
    <property type="molecule type" value="Genomic_DNA"/>
</dbReference>
<evidence type="ECO:0000313" key="1">
    <source>
        <dbReference type="EMBL" id="CAF1092460.1"/>
    </source>
</evidence>
<protein>
    <submittedName>
        <fullName evidence="1">Uncharacterized protein</fullName>
    </submittedName>
</protein>
<accession>A0A814NGA7</accession>